<evidence type="ECO:0000313" key="3">
    <source>
        <dbReference type="Proteomes" id="UP000243515"/>
    </source>
</evidence>
<comment type="caution">
    <text evidence="2">The sequence shown here is derived from an EMBL/GenBank/DDBJ whole genome shotgun (WGS) entry which is preliminary data.</text>
</comment>
<evidence type="ECO:0000313" key="2">
    <source>
        <dbReference type="EMBL" id="OXV07244.1"/>
    </source>
</evidence>
<reference evidence="2 3" key="1">
    <citation type="journal article" date="2015" name="Environ. Microbiol.">
        <title>Metagenome sequence of Elaphomyces granulatus from sporocarp tissue reveals Ascomycota ectomycorrhizal fingerprints of genome expansion and a Proteobacteria-rich microbiome.</title>
        <authorList>
            <person name="Quandt C.A."/>
            <person name="Kohler A."/>
            <person name="Hesse C.N."/>
            <person name="Sharpton T.J."/>
            <person name="Martin F."/>
            <person name="Spatafora J.W."/>
        </authorList>
    </citation>
    <scope>NUCLEOTIDE SEQUENCE [LARGE SCALE GENOMIC DNA]</scope>
    <source>
        <strain evidence="2 3">OSC145934</strain>
    </source>
</reference>
<dbReference type="OrthoDB" id="2830640at2759"/>
<proteinExistence type="predicted"/>
<gene>
    <name evidence="2" type="ORF">Egran_04991</name>
</gene>
<dbReference type="EMBL" id="NPHW01004978">
    <property type="protein sequence ID" value="OXV07244.1"/>
    <property type="molecule type" value="Genomic_DNA"/>
</dbReference>
<dbReference type="Proteomes" id="UP000243515">
    <property type="component" value="Unassembled WGS sequence"/>
</dbReference>
<protein>
    <submittedName>
        <fullName evidence="2">Uncharacterized protein</fullName>
    </submittedName>
</protein>
<name>A0A232LT38_9EURO</name>
<keyword evidence="1" id="KW-0472">Membrane</keyword>
<keyword evidence="1" id="KW-0812">Transmembrane</keyword>
<organism evidence="2 3">
    <name type="scientific">Elaphomyces granulatus</name>
    <dbReference type="NCBI Taxonomy" id="519963"/>
    <lineage>
        <taxon>Eukaryota</taxon>
        <taxon>Fungi</taxon>
        <taxon>Dikarya</taxon>
        <taxon>Ascomycota</taxon>
        <taxon>Pezizomycotina</taxon>
        <taxon>Eurotiomycetes</taxon>
        <taxon>Eurotiomycetidae</taxon>
        <taxon>Eurotiales</taxon>
        <taxon>Elaphomycetaceae</taxon>
        <taxon>Elaphomyces</taxon>
    </lineage>
</organism>
<evidence type="ECO:0000256" key="1">
    <source>
        <dbReference type="SAM" id="Phobius"/>
    </source>
</evidence>
<dbReference type="AlphaFoldDB" id="A0A232LT38"/>
<accession>A0A232LT38</accession>
<feature type="transmembrane region" description="Helical" evidence="1">
    <location>
        <begin position="338"/>
        <end position="360"/>
    </location>
</feature>
<sequence length="370" mass="42074">MSSTTSLTFESPAPQRIRTHFPETDDKEWQNNVLSDITTLSCSNTSIATLLRVGPGTTSWETLDLDDESFEQALDTMEEVSPNSIRIMYIDGEPNWGEPLSLRGDHFQKLLSKFEVSLRVMDQLRELMGLGSLTVDTDPNLKRYDMWYLLARYEGQNLADLKRLAVYSIIYPASQSAVLICRNTPDDLKRRIEQFSSTDELRRNPFLLHVLITDWVISVIRQRWLLYDSKVMELKGKNSTTYEFFELAKTQRHLEELILTIQTLSSQQKLVYDASTPDANLRSRVERGFGSHLLQCSLLQSRLTSIQQLGKDIVQNTLNFATFEIAKNSQRDSTTMKAIAVITMLTLPGVFVSVGYFVLISGSPEGSYAD</sequence>
<keyword evidence="3" id="KW-1185">Reference proteome</keyword>
<keyword evidence="1" id="KW-1133">Transmembrane helix</keyword>